<evidence type="ECO:0000256" key="3">
    <source>
        <dbReference type="ARBA" id="ARBA00023002"/>
    </source>
</evidence>
<keyword evidence="2" id="KW-0521">NADP</keyword>
<keyword evidence="6" id="KW-1185">Reference proteome</keyword>
<dbReference type="SUPFAM" id="SSF51735">
    <property type="entry name" value="NAD(P)-binding Rossmann-fold domains"/>
    <property type="match status" value="1"/>
</dbReference>
<name>A0A3D8S049_9HELO</name>
<dbReference type="InterPro" id="IPR051609">
    <property type="entry name" value="NmrA/Isoflavone_reductase-like"/>
</dbReference>
<dbReference type="InterPro" id="IPR036291">
    <property type="entry name" value="NAD(P)-bd_dom_sf"/>
</dbReference>
<evidence type="ECO:0000256" key="1">
    <source>
        <dbReference type="ARBA" id="ARBA00005725"/>
    </source>
</evidence>
<keyword evidence="3" id="KW-0560">Oxidoreductase</keyword>
<dbReference type="Gene3D" id="3.40.50.720">
    <property type="entry name" value="NAD(P)-binding Rossmann-like Domain"/>
    <property type="match status" value="1"/>
</dbReference>
<dbReference type="STRING" id="1849047.A0A3D8S049"/>
<dbReference type="GO" id="GO:0016491">
    <property type="term" value="F:oxidoreductase activity"/>
    <property type="evidence" value="ECO:0007669"/>
    <property type="project" value="UniProtKB-KW"/>
</dbReference>
<evidence type="ECO:0000259" key="4">
    <source>
        <dbReference type="Pfam" id="PF13460"/>
    </source>
</evidence>
<dbReference type="AlphaFoldDB" id="A0A3D8S049"/>
<gene>
    <name evidence="5" type="ORF">BP6252_04112</name>
</gene>
<dbReference type="PANTHER" id="PTHR47706">
    <property type="entry name" value="NMRA-LIKE FAMILY PROTEIN"/>
    <property type="match status" value="1"/>
</dbReference>
<organism evidence="5 6">
    <name type="scientific">Coleophoma cylindrospora</name>
    <dbReference type="NCBI Taxonomy" id="1849047"/>
    <lineage>
        <taxon>Eukaryota</taxon>
        <taxon>Fungi</taxon>
        <taxon>Dikarya</taxon>
        <taxon>Ascomycota</taxon>
        <taxon>Pezizomycotina</taxon>
        <taxon>Leotiomycetes</taxon>
        <taxon>Helotiales</taxon>
        <taxon>Dermateaceae</taxon>
        <taxon>Coleophoma</taxon>
    </lineage>
</organism>
<dbReference type="InterPro" id="IPR016040">
    <property type="entry name" value="NAD(P)-bd_dom"/>
</dbReference>
<dbReference type="OrthoDB" id="419598at2759"/>
<comment type="similarity">
    <text evidence="1">Belongs to the NmrA-type oxidoreductase family. Isoflavone reductase subfamily.</text>
</comment>
<feature type="domain" description="NAD(P)-binding" evidence="4">
    <location>
        <begin position="13"/>
        <end position="102"/>
    </location>
</feature>
<evidence type="ECO:0000313" key="5">
    <source>
        <dbReference type="EMBL" id="RDW79474.1"/>
    </source>
</evidence>
<evidence type="ECO:0000256" key="2">
    <source>
        <dbReference type="ARBA" id="ARBA00022857"/>
    </source>
</evidence>
<dbReference type="Pfam" id="PF13460">
    <property type="entry name" value="NAD_binding_10"/>
    <property type="match status" value="1"/>
</dbReference>
<comment type="caution">
    <text evidence="5">The sequence shown here is derived from an EMBL/GenBank/DDBJ whole genome shotgun (WGS) entry which is preliminary data.</text>
</comment>
<sequence>MPSTATIAIAGFTGKMARLITNSLLQNNPTVKIHGICRAPEKVDARIRAHPNVKIFASTATDTAALRQARAGASVFICFYLGDNTLMVEGQKTLIDSCIDEGAYLEVKEKDGKIKGVHVLNGTFMEAAFASFLGYVDAAAAVFRCYGDDTVPLELTTYADAARYSSEVAIDPSANGFVTGEKVPTRPKLDADA</sequence>
<dbReference type="PANTHER" id="PTHR47706:SF9">
    <property type="entry name" value="NMRA-LIKE DOMAIN-CONTAINING PROTEIN-RELATED"/>
    <property type="match status" value="1"/>
</dbReference>
<dbReference type="EMBL" id="PDLM01000004">
    <property type="protein sequence ID" value="RDW79474.1"/>
    <property type="molecule type" value="Genomic_DNA"/>
</dbReference>
<dbReference type="Proteomes" id="UP000256645">
    <property type="component" value="Unassembled WGS sequence"/>
</dbReference>
<proteinExistence type="inferred from homology"/>
<evidence type="ECO:0000313" key="6">
    <source>
        <dbReference type="Proteomes" id="UP000256645"/>
    </source>
</evidence>
<reference evidence="5 6" key="1">
    <citation type="journal article" date="2018" name="IMA Fungus">
        <title>IMA Genome-F 9: Draft genome sequence of Annulohypoxylon stygium, Aspergillus mulundensis, Berkeleyomyces basicola (syn. Thielaviopsis basicola), Ceratocystis smalleyi, two Cercospora beticola strains, Coleophoma cylindrospora, Fusarium fracticaudum, Phialophora cf. hyalina, and Morchella septimelata.</title>
        <authorList>
            <person name="Wingfield B.D."/>
            <person name="Bills G.F."/>
            <person name="Dong Y."/>
            <person name="Huang W."/>
            <person name="Nel W.J."/>
            <person name="Swalarsk-Parry B.S."/>
            <person name="Vaghefi N."/>
            <person name="Wilken P.M."/>
            <person name="An Z."/>
            <person name="de Beer Z.W."/>
            <person name="De Vos L."/>
            <person name="Chen L."/>
            <person name="Duong T.A."/>
            <person name="Gao Y."/>
            <person name="Hammerbacher A."/>
            <person name="Kikkert J.R."/>
            <person name="Li Y."/>
            <person name="Li H."/>
            <person name="Li K."/>
            <person name="Li Q."/>
            <person name="Liu X."/>
            <person name="Ma X."/>
            <person name="Naidoo K."/>
            <person name="Pethybridge S.J."/>
            <person name="Sun J."/>
            <person name="Steenkamp E.T."/>
            <person name="van der Nest M.A."/>
            <person name="van Wyk S."/>
            <person name="Wingfield M.J."/>
            <person name="Xiong C."/>
            <person name="Yue Q."/>
            <person name="Zhang X."/>
        </authorList>
    </citation>
    <scope>NUCLEOTIDE SEQUENCE [LARGE SCALE GENOMIC DNA]</scope>
    <source>
        <strain evidence="5 6">BP6252</strain>
    </source>
</reference>
<protein>
    <recommendedName>
        <fullName evidence="4">NAD(P)-binding domain-containing protein</fullName>
    </recommendedName>
</protein>
<accession>A0A3D8S049</accession>